<accession>A0A4Q5LT83</accession>
<dbReference type="GO" id="GO:0008448">
    <property type="term" value="F:N-acetylglucosamine-6-phosphate deacetylase activity"/>
    <property type="evidence" value="ECO:0007669"/>
    <property type="project" value="UniProtKB-EC"/>
</dbReference>
<dbReference type="NCBIfam" id="TIGR00221">
    <property type="entry name" value="nagA"/>
    <property type="match status" value="1"/>
</dbReference>
<evidence type="ECO:0000256" key="5">
    <source>
        <dbReference type="PIRNR" id="PIRNR038994"/>
    </source>
</evidence>
<feature type="binding site" evidence="7">
    <location>
        <position position="196"/>
    </location>
    <ligand>
        <name>Zn(2+)</name>
        <dbReference type="ChEBI" id="CHEBI:29105"/>
    </ligand>
</feature>
<feature type="active site" description="Proton donor/acceptor" evidence="6">
    <location>
        <position position="279"/>
    </location>
</feature>
<dbReference type="AlphaFoldDB" id="A0A4Q5LT83"/>
<dbReference type="PIRSF" id="PIRSF038994">
    <property type="entry name" value="NagA"/>
    <property type="match status" value="1"/>
</dbReference>
<gene>
    <name evidence="9" type="primary">nagA</name>
    <name evidence="9" type="ORF">EWM59_25515</name>
</gene>
<evidence type="ECO:0000256" key="6">
    <source>
        <dbReference type="PIRSR" id="PIRSR038994-1"/>
    </source>
</evidence>
<evidence type="ECO:0000313" key="10">
    <source>
        <dbReference type="Proteomes" id="UP000293162"/>
    </source>
</evidence>
<comment type="cofactor">
    <cofactor evidence="7">
        <name>a divalent metal cation</name>
        <dbReference type="ChEBI" id="CHEBI:60240"/>
    </cofactor>
    <text evidence="7">Binds 1 divalent metal cation per subunit.</text>
</comment>
<dbReference type="Pfam" id="PF01979">
    <property type="entry name" value="Amidohydro_1"/>
    <property type="match status" value="1"/>
</dbReference>
<feature type="binding site" evidence="7">
    <location>
        <position position="131"/>
    </location>
    <ligand>
        <name>Zn(2+)</name>
        <dbReference type="ChEBI" id="CHEBI:29105"/>
    </ligand>
</feature>
<evidence type="ECO:0000256" key="2">
    <source>
        <dbReference type="ARBA" id="ARBA00022723"/>
    </source>
</evidence>
<comment type="similarity">
    <text evidence="1 5">Belongs to the metallo-dependent hydrolases superfamily. NagA family.</text>
</comment>
<dbReference type="Proteomes" id="UP000293162">
    <property type="component" value="Unassembled WGS sequence"/>
</dbReference>
<keyword evidence="3 5" id="KW-0378">Hydrolase</keyword>
<dbReference type="Gene3D" id="3.20.20.140">
    <property type="entry name" value="Metal-dependent hydrolases"/>
    <property type="match status" value="1"/>
</dbReference>
<dbReference type="EC" id="3.5.1.25" evidence="9"/>
<dbReference type="RefSeq" id="WP_130024068.1">
    <property type="nucleotide sequence ID" value="NZ_SEWF01000073.1"/>
</dbReference>
<evidence type="ECO:0000256" key="3">
    <source>
        <dbReference type="ARBA" id="ARBA00022801"/>
    </source>
</evidence>
<dbReference type="InterPro" id="IPR011059">
    <property type="entry name" value="Metal-dep_hydrolase_composite"/>
</dbReference>
<dbReference type="OrthoDB" id="9776488at2"/>
<dbReference type="InterPro" id="IPR003764">
    <property type="entry name" value="GlcNAc_6-P_deAcase"/>
</dbReference>
<sequence length="394" mass="43159">MRFTKIVNGRVITPHEILENATIVVKDGKIDGVLTHAVDMEEAHIIDANGNFVSPGFIDIHLHGGGGYDFMDNTIEAFQQIAVTHARYGTTAMVPTTLTSTRENLIKTLETYEAVKKTHHKGAGFLGVHIEGPYFAMNQRGAQDPKYIRLPDADEYNEIIQRFPFIIRWSAAPELEGAIEFGNVLSKNNIIASIAHTEALYADVIKAQAVGYSLMTHLYSGMVGVIRKQGFRYAGTVESAFLLDDMDVEVIADLKHLPVELLQLVYKIKGSDRMALITDAMRAAGTNVTTSKLGSLEDGLDVIVEDGVAKLPDRLSFAGSVATTDKLLKNLVEKVGISIPESVKMLTATPARIMKVQNSKGKIAKGFDADLVVFDNDFNINSTIVDGEVVYQKF</sequence>
<reference evidence="9 10" key="1">
    <citation type="submission" date="2019-02" db="EMBL/GenBank/DDBJ databases">
        <title>Bacterial novel species Emticicia sp. 17J42-9 isolated from soil.</title>
        <authorList>
            <person name="Jung H.-Y."/>
        </authorList>
    </citation>
    <scope>NUCLEOTIDE SEQUENCE [LARGE SCALE GENOMIC DNA]</scope>
    <source>
        <strain evidence="9 10">17J42-9</strain>
    </source>
</reference>
<dbReference type="EMBL" id="SEWF01000073">
    <property type="protein sequence ID" value="RYU92764.1"/>
    <property type="molecule type" value="Genomic_DNA"/>
</dbReference>
<keyword evidence="10" id="KW-1185">Reference proteome</keyword>
<dbReference type="InterPro" id="IPR032466">
    <property type="entry name" value="Metal_Hydrolase"/>
</dbReference>
<keyword evidence="2 7" id="KW-0479">Metal-binding</keyword>
<comment type="caution">
    <text evidence="9">The sequence shown here is derived from an EMBL/GenBank/DDBJ whole genome shotgun (WGS) entry which is preliminary data.</text>
</comment>
<dbReference type="CDD" id="cd00854">
    <property type="entry name" value="NagA"/>
    <property type="match status" value="1"/>
</dbReference>
<proteinExistence type="inferred from homology"/>
<feature type="binding site" evidence="7">
    <location>
        <position position="217"/>
    </location>
    <ligand>
        <name>Zn(2+)</name>
        <dbReference type="ChEBI" id="CHEBI:29105"/>
    </ligand>
</feature>
<keyword evidence="4 5" id="KW-0119">Carbohydrate metabolism</keyword>
<evidence type="ECO:0000313" key="9">
    <source>
        <dbReference type="EMBL" id="RYU92764.1"/>
    </source>
</evidence>
<organism evidence="9 10">
    <name type="scientific">Emticicia agri</name>
    <dbReference type="NCBI Taxonomy" id="2492393"/>
    <lineage>
        <taxon>Bacteria</taxon>
        <taxon>Pseudomonadati</taxon>
        <taxon>Bacteroidota</taxon>
        <taxon>Cytophagia</taxon>
        <taxon>Cytophagales</taxon>
        <taxon>Leadbetterellaceae</taxon>
        <taxon>Emticicia</taxon>
    </lineage>
</organism>
<dbReference type="GO" id="GO:0006046">
    <property type="term" value="P:N-acetylglucosamine catabolic process"/>
    <property type="evidence" value="ECO:0007669"/>
    <property type="project" value="TreeGrafter"/>
</dbReference>
<evidence type="ECO:0000256" key="7">
    <source>
        <dbReference type="PIRSR" id="PIRSR038994-3"/>
    </source>
</evidence>
<dbReference type="GO" id="GO:0046872">
    <property type="term" value="F:metal ion binding"/>
    <property type="evidence" value="ECO:0007669"/>
    <property type="project" value="UniProtKB-KW"/>
</dbReference>
<dbReference type="SUPFAM" id="SSF51338">
    <property type="entry name" value="Composite domain of metallo-dependent hydrolases"/>
    <property type="match status" value="1"/>
</dbReference>
<name>A0A4Q5LT83_9BACT</name>
<dbReference type="InterPro" id="IPR006680">
    <property type="entry name" value="Amidohydro-rel"/>
</dbReference>
<dbReference type="SUPFAM" id="SSF51556">
    <property type="entry name" value="Metallo-dependent hydrolases"/>
    <property type="match status" value="1"/>
</dbReference>
<evidence type="ECO:0000259" key="8">
    <source>
        <dbReference type="Pfam" id="PF01979"/>
    </source>
</evidence>
<dbReference type="PANTHER" id="PTHR11113">
    <property type="entry name" value="N-ACETYLGLUCOSAMINE-6-PHOSPHATE DEACETYLASE"/>
    <property type="match status" value="1"/>
</dbReference>
<dbReference type="PANTHER" id="PTHR11113:SF14">
    <property type="entry name" value="N-ACETYLGLUCOSAMINE-6-PHOSPHATE DEACETYLASE"/>
    <property type="match status" value="1"/>
</dbReference>
<feature type="domain" description="Amidohydrolase-related" evidence="8">
    <location>
        <begin position="52"/>
        <end position="390"/>
    </location>
</feature>
<evidence type="ECO:0000256" key="1">
    <source>
        <dbReference type="ARBA" id="ARBA00010716"/>
    </source>
</evidence>
<dbReference type="Gene3D" id="2.30.40.10">
    <property type="entry name" value="Urease, subunit C, domain 1"/>
    <property type="match status" value="1"/>
</dbReference>
<protein>
    <submittedName>
        <fullName evidence="9">N-acetylglucosamine-6-phosphate deacetylase</fullName>
        <ecNumber evidence="9">3.5.1.25</ecNumber>
    </submittedName>
</protein>
<evidence type="ECO:0000256" key="4">
    <source>
        <dbReference type="ARBA" id="ARBA00023277"/>
    </source>
</evidence>